<dbReference type="Proteomes" id="UP000597341">
    <property type="component" value="Unassembled WGS sequence"/>
</dbReference>
<dbReference type="PANTHER" id="PTHR39337:SF1">
    <property type="entry name" value="BLR5642 PROTEIN"/>
    <property type="match status" value="1"/>
</dbReference>
<dbReference type="InterPro" id="IPR007438">
    <property type="entry name" value="DUF488"/>
</dbReference>
<evidence type="ECO:0000313" key="2">
    <source>
        <dbReference type="Proteomes" id="UP000597341"/>
    </source>
</evidence>
<proteinExistence type="predicted"/>
<accession>A0ABQ3HN96</accession>
<dbReference type="RefSeq" id="WP_191281033.1">
    <property type="nucleotide sequence ID" value="NZ_BNAD01000018.1"/>
</dbReference>
<name>A0ABQ3HN96_9ACTN</name>
<reference evidence="2" key="1">
    <citation type="journal article" date="2019" name="Int. J. Syst. Evol. Microbiol.">
        <title>The Global Catalogue of Microorganisms (GCM) 10K type strain sequencing project: providing services to taxonomists for standard genome sequencing and annotation.</title>
        <authorList>
            <consortium name="The Broad Institute Genomics Platform"/>
            <consortium name="The Broad Institute Genome Sequencing Center for Infectious Disease"/>
            <person name="Wu L."/>
            <person name="Ma J."/>
        </authorList>
    </citation>
    <scope>NUCLEOTIDE SEQUENCE [LARGE SCALE GENOMIC DNA]</scope>
    <source>
        <strain evidence="2">CGMCC 1.12791</strain>
    </source>
</reference>
<protein>
    <recommendedName>
        <fullName evidence="3">DUF488 domain-containing protein</fullName>
    </recommendedName>
</protein>
<evidence type="ECO:0008006" key="3">
    <source>
        <dbReference type="Google" id="ProtNLM"/>
    </source>
</evidence>
<dbReference type="Pfam" id="PF04343">
    <property type="entry name" value="DUF488"/>
    <property type="match status" value="1"/>
</dbReference>
<organism evidence="1 2">
    <name type="scientific">Nocardioides flavus</name>
    <name type="common">ex Wang et al. 2016</name>
    <dbReference type="NCBI Taxonomy" id="2058780"/>
    <lineage>
        <taxon>Bacteria</taxon>
        <taxon>Bacillati</taxon>
        <taxon>Actinomycetota</taxon>
        <taxon>Actinomycetes</taxon>
        <taxon>Propionibacteriales</taxon>
        <taxon>Nocardioidaceae</taxon>
        <taxon>Nocardioides</taxon>
    </lineage>
</organism>
<sequence length="146" mass="16736">MTHIFTIGFTKKPARTFFGLLKESGAAGLVDVRLNNVSQLAGFAKRDDLEFFLNEICGMSYTHLTSLAPTQPMLDALKKQGGDWKVYESEFLDLMRERRIEESIRPELLDNTVLLCSEEKPHHCHRRLVAEYLQANWDDVQITHLG</sequence>
<gene>
    <name evidence="1" type="ORF">GCM10011376_37630</name>
</gene>
<evidence type="ECO:0000313" key="1">
    <source>
        <dbReference type="EMBL" id="GHE19153.1"/>
    </source>
</evidence>
<dbReference type="EMBL" id="BNAD01000018">
    <property type="protein sequence ID" value="GHE19153.1"/>
    <property type="molecule type" value="Genomic_DNA"/>
</dbReference>
<keyword evidence="2" id="KW-1185">Reference proteome</keyword>
<comment type="caution">
    <text evidence="1">The sequence shown here is derived from an EMBL/GenBank/DDBJ whole genome shotgun (WGS) entry which is preliminary data.</text>
</comment>
<dbReference type="PANTHER" id="PTHR39337">
    <property type="entry name" value="BLR5642 PROTEIN"/>
    <property type="match status" value="1"/>
</dbReference>